<organism evidence="7 8">
    <name type="scientific">Malus domestica</name>
    <name type="common">Apple</name>
    <name type="synonym">Pyrus malus</name>
    <dbReference type="NCBI Taxonomy" id="3750"/>
    <lineage>
        <taxon>Eukaryota</taxon>
        <taxon>Viridiplantae</taxon>
        <taxon>Streptophyta</taxon>
        <taxon>Embryophyta</taxon>
        <taxon>Tracheophyta</taxon>
        <taxon>Spermatophyta</taxon>
        <taxon>Magnoliopsida</taxon>
        <taxon>eudicotyledons</taxon>
        <taxon>Gunneridae</taxon>
        <taxon>Pentapetalae</taxon>
        <taxon>rosids</taxon>
        <taxon>fabids</taxon>
        <taxon>Rosales</taxon>
        <taxon>Rosaceae</taxon>
        <taxon>Amygdaloideae</taxon>
        <taxon>Maleae</taxon>
        <taxon>Malus</taxon>
    </lineage>
</organism>
<evidence type="ECO:0000256" key="1">
    <source>
        <dbReference type="ARBA" id="ARBA00004167"/>
    </source>
</evidence>
<dbReference type="InterPro" id="IPR050193">
    <property type="entry name" value="Cytochrome_P450_71"/>
</dbReference>
<dbReference type="InterPro" id="IPR002401">
    <property type="entry name" value="Cyt_P450_E_grp-I"/>
</dbReference>
<evidence type="ECO:0008006" key="9">
    <source>
        <dbReference type="Google" id="ProtNLM"/>
    </source>
</evidence>
<keyword evidence="4" id="KW-1133">Transmembrane helix</keyword>
<keyword evidence="8" id="KW-1185">Reference proteome</keyword>
<proteinExistence type="inferred from homology"/>
<gene>
    <name evidence="7" type="ORF">DVH24_033717</name>
</gene>
<accession>A0A498HMK4</accession>
<dbReference type="GO" id="GO:0020037">
    <property type="term" value="F:heme binding"/>
    <property type="evidence" value="ECO:0007669"/>
    <property type="project" value="InterPro"/>
</dbReference>
<keyword evidence="3" id="KW-0812">Transmembrane</keyword>
<comment type="similarity">
    <text evidence="2">Belongs to the cytochrome P450 family.</text>
</comment>
<dbReference type="InterPro" id="IPR036396">
    <property type="entry name" value="Cyt_P450_sf"/>
</dbReference>
<dbReference type="GO" id="GO:0016705">
    <property type="term" value="F:oxidoreductase activity, acting on paired donors, with incorporation or reduction of molecular oxygen"/>
    <property type="evidence" value="ECO:0007669"/>
    <property type="project" value="InterPro"/>
</dbReference>
<protein>
    <recommendedName>
        <fullName evidence="9">Cytochrome P450</fullName>
    </recommendedName>
</protein>
<dbReference type="GO" id="GO:0016020">
    <property type="term" value="C:membrane"/>
    <property type="evidence" value="ECO:0007669"/>
    <property type="project" value="UniProtKB-SubCell"/>
</dbReference>
<dbReference type="Proteomes" id="UP000290289">
    <property type="component" value="Chromosome 16"/>
</dbReference>
<name>A0A498HMK4_MALDO</name>
<dbReference type="Pfam" id="PF00067">
    <property type="entry name" value="p450"/>
    <property type="match status" value="1"/>
</dbReference>
<evidence type="ECO:0000256" key="6">
    <source>
        <dbReference type="ARBA" id="ARBA00023136"/>
    </source>
</evidence>
<dbReference type="PANTHER" id="PTHR47956">
    <property type="entry name" value="CYTOCHROME P450 71B11-RELATED"/>
    <property type="match status" value="1"/>
</dbReference>
<evidence type="ECO:0000256" key="2">
    <source>
        <dbReference type="ARBA" id="ARBA00010617"/>
    </source>
</evidence>
<comment type="caution">
    <text evidence="7">The sequence shown here is derived from an EMBL/GenBank/DDBJ whole genome shotgun (WGS) entry which is preliminary data.</text>
</comment>
<dbReference type="GO" id="GO:0005506">
    <property type="term" value="F:iron ion binding"/>
    <property type="evidence" value="ECO:0007669"/>
    <property type="project" value="InterPro"/>
</dbReference>
<dbReference type="Gene3D" id="1.10.630.10">
    <property type="entry name" value="Cytochrome P450"/>
    <property type="match status" value="1"/>
</dbReference>
<evidence type="ECO:0000313" key="8">
    <source>
        <dbReference type="Proteomes" id="UP000290289"/>
    </source>
</evidence>
<dbReference type="EMBL" id="RDQH01000342">
    <property type="protein sequence ID" value="RXH72179.1"/>
    <property type="molecule type" value="Genomic_DNA"/>
</dbReference>
<keyword evidence="5" id="KW-0560">Oxidoreductase</keyword>
<dbReference type="PRINTS" id="PR00463">
    <property type="entry name" value="EP450I"/>
</dbReference>
<sequence length="92" mass="10513">MVWAMTELSKNPRLMKKAQEEVRKCVGNKGKVTETETDRLQYLKMVIKETLSLHPPAPMILPMETMSHCKIQGYDIDSKALVLVNERAIVNL</sequence>
<keyword evidence="6" id="KW-0472">Membrane</keyword>
<evidence type="ECO:0000313" key="7">
    <source>
        <dbReference type="EMBL" id="RXH72179.1"/>
    </source>
</evidence>
<dbReference type="AlphaFoldDB" id="A0A498HMK4"/>
<dbReference type="InterPro" id="IPR001128">
    <property type="entry name" value="Cyt_P450"/>
</dbReference>
<comment type="subcellular location">
    <subcellularLocation>
        <location evidence="1">Membrane</location>
        <topology evidence="1">Single-pass membrane protein</topology>
    </subcellularLocation>
</comment>
<reference evidence="7 8" key="1">
    <citation type="submission" date="2018-10" db="EMBL/GenBank/DDBJ databases">
        <title>A high-quality apple genome assembly.</title>
        <authorList>
            <person name="Hu J."/>
        </authorList>
    </citation>
    <scope>NUCLEOTIDE SEQUENCE [LARGE SCALE GENOMIC DNA]</scope>
    <source>
        <strain evidence="8">cv. HFTH1</strain>
        <tissue evidence="7">Young leaf</tissue>
    </source>
</reference>
<evidence type="ECO:0000256" key="4">
    <source>
        <dbReference type="ARBA" id="ARBA00022989"/>
    </source>
</evidence>
<dbReference type="PANTHER" id="PTHR47956:SF17">
    <property type="entry name" value="CYTOCHROME P450 71B36-LIKE"/>
    <property type="match status" value="1"/>
</dbReference>
<evidence type="ECO:0000256" key="3">
    <source>
        <dbReference type="ARBA" id="ARBA00022692"/>
    </source>
</evidence>
<dbReference type="SUPFAM" id="SSF48264">
    <property type="entry name" value="Cytochrome P450"/>
    <property type="match status" value="1"/>
</dbReference>
<dbReference type="GO" id="GO:0004497">
    <property type="term" value="F:monooxygenase activity"/>
    <property type="evidence" value="ECO:0007669"/>
    <property type="project" value="InterPro"/>
</dbReference>
<evidence type="ECO:0000256" key="5">
    <source>
        <dbReference type="ARBA" id="ARBA00023002"/>
    </source>
</evidence>